<gene>
    <name evidence="2" type="ORF">COCSUDRAFT_58590</name>
</gene>
<dbReference type="AlphaFoldDB" id="I0YLM6"/>
<sequence>MMWLNTVTIVDNATWENGVSLANLRAALKQVLVENELLKLRIVDARCCNMRAATLLAVDGMEQEIAEPGSPPPAPSSPSLAPSSPTPNQRFSYTRRSLDE</sequence>
<dbReference type="KEGG" id="csl:COCSUDRAFT_58590"/>
<evidence type="ECO:0000313" key="3">
    <source>
        <dbReference type="Proteomes" id="UP000007264"/>
    </source>
</evidence>
<accession>I0YLM6</accession>
<dbReference type="GeneID" id="17037235"/>
<feature type="compositionally biased region" description="Low complexity" evidence="1">
    <location>
        <begin position="77"/>
        <end position="87"/>
    </location>
</feature>
<proteinExistence type="predicted"/>
<dbReference type="Proteomes" id="UP000007264">
    <property type="component" value="Unassembled WGS sequence"/>
</dbReference>
<name>I0YLM6_COCSC</name>
<comment type="caution">
    <text evidence="2">The sequence shown here is derived from an EMBL/GenBank/DDBJ whole genome shotgun (WGS) entry which is preliminary data.</text>
</comment>
<feature type="compositionally biased region" description="Polar residues" evidence="1">
    <location>
        <begin position="88"/>
        <end position="100"/>
    </location>
</feature>
<evidence type="ECO:0000313" key="2">
    <source>
        <dbReference type="EMBL" id="EIE19295.1"/>
    </source>
</evidence>
<keyword evidence="3" id="KW-1185">Reference proteome</keyword>
<reference evidence="2 3" key="1">
    <citation type="journal article" date="2012" name="Genome Biol.">
        <title>The genome of the polar eukaryotic microalga coccomyxa subellipsoidea reveals traits of cold adaptation.</title>
        <authorList>
            <person name="Blanc G."/>
            <person name="Agarkova I."/>
            <person name="Grimwood J."/>
            <person name="Kuo A."/>
            <person name="Brueggeman A."/>
            <person name="Dunigan D."/>
            <person name="Gurnon J."/>
            <person name="Ladunga I."/>
            <person name="Lindquist E."/>
            <person name="Lucas S."/>
            <person name="Pangilinan J."/>
            <person name="Proschold T."/>
            <person name="Salamov A."/>
            <person name="Schmutz J."/>
            <person name="Weeks D."/>
            <person name="Yamada T."/>
            <person name="Claverie J.M."/>
            <person name="Grigoriev I."/>
            <person name="Van Etten J."/>
            <person name="Lomsadze A."/>
            <person name="Borodovsky M."/>
        </authorList>
    </citation>
    <scope>NUCLEOTIDE SEQUENCE [LARGE SCALE GENOMIC DNA]</scope>
    <source>
        <strain evidence="2 3">C-169</strain>
    </source>
</reference>
<protein>
    <submittedName>
        <fullName evidence="2">Uncharacterized protein</fullName>
    </submittedName>
</protein>
<organism evidence="2 3">
    <name type="scientific">Coccomyxa subellipsoidea (strain C-169)</name>
    <name type="common">Green microalga</name>
    <dbReference type="NCBI Taxonomy" id="574566"/>
    <lineage>
        <taxon>Eukaryota</taxon>
        <taxon>Viridiplantae</taxon>
        <taxon>Chlorophyta</taxon>
        <taxon>core chlorophytes</taxon>
        <taxon>Trebouxiophyceae</taxon>
        <taxon>Trebouxiophyceae incertae sedis</taxon>
        <taxon>Coccomyxaceae</taxon>
        <taxon>Coccomyxa</taxon>
        <taxon>Coccomyxa subellipsoidea</taxon>
    </lineage>
</organism>
<dbReference type="RefSeq" id="XP_005643839.1">
    <property type="nucleotide sequence ID" value="XM_005643782.1"/>
</dbReference>
<evidence type="ECO:0000256" key="1">
    <source>
        <dbReference type="SAM" id="MobiDB-lite"/>
    </source>
</evidence>
<dbReference type="EMBL" id="AGSI01000019">
    <property type="protein sequence ID" value="EIE19295.1"/>
    <property type="molecule type" value="Genomic_DNA"/>
</dbReference>
<feature type="region of interest" description="Disordered" evidence="1">
    <location>
        <begin position="63"/>
        <end position="100"/>
    </location>
</feature>